<protein>
    <submittedName>
        <fullName evidence="4">Uncharacterized protein</fullName>
    </submittedName>
</protein>
<keyword evidence="3" id="KW-0325">Glycoprotein</keyword>
<evidence type="ECO:0000256" key="1">
    <source>
        <dbReference type="ARBA" id="ARBA00005336"/>
    </source>
</evidence>
<dbReference type="OrthoDB" id="416222at2759"/>
<sequence length="80" mass="8030">VTITDALEAGSLAAYGDAGARGTAAAVAGMDILLASGKDVMQGEAVRMAVVQALKKGLLGRAEFDAATERIAAVRSRIVA</sequence>
<name>A0A0A1UME7_9HYPO</name>
<dbReference type="GO" id="GO:0005975">
    <property type="term" value="P:carbohydrate metabolic process"/>
    <property type="evidence" value="ECO:0007669"/>
    <property type="project" value="InterPro"/>
</dbReference>
<dbReference type="Gene3D" id="3.20.20.300">
    <property type="entry name" value="Glycoside hydrolase, family 3, N-terminal domain"/>
    <property type="match status" value="1"/>
</dbReference>
<dbReference type="EMBL" id="JELW01000115">
    <property type="protein sequence ID" value="EXU94998.1"/>
    <property type="molecule type" value="Genomic_DNA"/>
</dbReference>
<reference evidence="4 5" key="1">
    <citation type="submission" date="2014-02" db="EMBL/GenBank/DDBJ databases">
        <title>The genome sequence of the entomopathogenic fungus Metarhizium robertsii ARSEF 2575.</title>
        <authorList>
            <person name="Giuliano Garisto Donzelli B."/>
            <person name="Roe B.A."/>
            <person name="Macmil S.L."/>
            <person name="Krasnoff S.B."/>
            <person name="Gibson D.M."/>
        </authorList>
    </citation>
    <scope>NUCLEOTIDE SEQUENCE [LARGE SCALE GENOMIC DNA]</scope>
    <source>
        <strain evidence="4 5">ARSEF 2575</strain>
    </source>
</reference>
<proteinExistence type="inferred from homology"/>
<accession>A0A0A1UME7</accession>
<dbReference type="InterPro" id="IPR036962">
    <property type="entry name" value="Glyco_hydro_3_N_sf"/>
</dbReference>
<dbReference type="InterPro" id="IPR017853">
    <property type="entry name" value="GH"/>
</dbReference>
<dbReference type="HOGENOM" id="CLU_2596576_0_0_1"/>
<organism evidence="4 5">
    <name type="scientific">Metarhizium robertsii</name>
    <dbReference type="NCBI Taxonomy" id="568076"/>
    <lineage>
        <taxon>Eukaryota</taxon>
        <taxon>Fungi</taxon>
        <taxon>Dikarya</taxon>
        <taxon>Ascomycota</taxon>
        <taxon>Pezizomycotina</taxon>
        <taxon>Sordariomycetes</taxon>
        <taxon>Hypocreomycetidae</taxon>
        <taxon>Hypocreales</taxon>
        <taxon>Clavicipitaceae</taxon>
        <taxon>Metarhizium</taxon>
    </lineage>
</organism>
<comment type="similarity">
    <text evidence="1">Belongs to the glycosyl hydrolase 3 family.</text>
</comment>
<dbReference type="SUPFAM" id="SSF51445">
    <property type="entry name" value="(Trans)glycosidases"/>
    <property type="match status" value="1"/>
</dbReference>
<evidence type="ECO:0000256" key="3">
    <source>
        <dbReference type="ARBA" id="ARBA00023180"/>
    </source>
</evidence>
<gene>
    <name evidence="4" type="ORF">X797_011920</name>
</gene>
<dbReference type="AlphaFoldDB" id="A0A0A1UME7"/>
<evidence type="ECO:0000256" key="2">
    <source>
        <dbReference type="ARBA" id="ARBA00022801"/>
    </source>
</evidence>
<evidence type="ECO:0000313" key="4">
    <source>
        <dbReference type="EMBL" id="EXU94998.1"/>
    </source>
</evidence>
<feature type="non-terminal residue" evidence="4">
    <location>
        <position position="1"/>
    </location>
</feature>
<evidence type="ECO:0000313" key="5">
    <source>
        <dbReference type="Proteomes" id="UP000030151"/>
    </source>
</evidence>
<comment type="caution">
    <text evidence="4">The sequence shown here is derived from an EMBL/GenBank/DDBJ whole genome shotgun (WGS) entry which is preliminary data.</text>
</comment>
<dbReference type="GO" id="GO:0004553">
    <property type="term" value="F:hydrolase activity, hydrolyzing O-glycosyl compounds"/>
    <property type="evidence" value="ECO:0007669"/>
    <property type="project" value="InterPro"/>
</dbReference>
<dbReference type="Proteomes" id="UP000030151">
    <property type="component" value="Unassembled WGS sequence"/>
</dbReference>
<keyword evidence="2" id="KW-0378">Hydrolase</keyword>